<dbReference type="PROSITE" id="PS51318">
    <property type="entry name" value="TAT"/>
    <property type="match status" value="1"/>
</dbReference>
<dbReference type="InterPro" id="IPR006311">
    <property type="entry name" value="TAT_signal"/>
</dbReference>
<gene>
    <name evidence="2" type="ORF">EA473_21620</name>
</gene>
<dbReference type="EMBL" id="REGA01000032">
    <property type="protein sequence ID" value="RQG89656.1"/>
    <property type="molecule type" value="Genomic_DNA"/>
</dbReference>
<dbReference type="PROSITE" id="PS51257">
    <property type="entry name" value="PROKAR_LIPOPROTEIN"/>
    <property type="match status" value="1"/>
</dbReference>
<dbReference type="SUPFAM" id="SSF53850">
    <property type="entry name" value="Periplasmic binding protein-like II"/>
    <property type="match status" value="1"/>
</dbReference>
<dbReference type="Gene3D" id="3.40.190.10">
    <property type="entry name" value="Periplasmic binding protein-like II"/>
    <property type="match status" value="2"/>
</dbReference>
<organism evidence="2 3">
    <name type="scientific">Natrarchaeobius chitinivorans</name>
    <dbReference type="NCBI Taxonomy" id="1679083"/>
    <lineage>
        <taxon>Archaea</taxon>
        <taxon>Methanobacteriati</taxon>
        <taxon>Methanobacteriota</taxon>
        <taxon>Stenosarchaea group</taxon>
        <taxon>Halobacteria</taxon>
        <taxon>Halobacteriales</taxon>
        <taxon>Natrialbaceae</taxon>
        <taxon>Natrarchaeobius</taxon>
    </lineage>
</organism>
<proteinExistence type="predicted"/>
<reference evidence="2 3" key="1">
    <citation type="submission" date="2018-10" db="EMBL/GenBank/DDBJ databases">
        <title>Natrarchaeobius chitinivorans gen. nov., sp. nov., and Natrarchaeobius haloalkaliphilus sp. nov., alkaliphilic, chitin-utilizing haloarchaea from hypersaline alkaline lakes.</title>
        <authorList>
            <person name="Sorokin D.Y."/>
            <person name="Elcheninov A.G."/>
            <person name="Kostrikina N.A."/>
            <person name="Bale N.J."/>
            <person name="Sinninghe Damste J.S."/>
            <person name="Khijniak T.V."/>
            <person name="Kublanov I.V."/>
            <person name="Toshchakov S.V."/>
        </authorList>
    </citation>
    <scope>NUCLEOTIDE SEQUENCE [LARGE SCALE GENOMIC DNA]</scope>
    <source>
        <strain evidence="2 3">AArcht4T</strain>
    </source>
</reference>
<dbReference type="AlphaFoldDB" id="A0A3N6M890"/>
<dbReference type="RefSeq" id="WP_124197613.1">
    <property type="nucleotide sequence ID" value="NZ_REGA01000032.1"/>
</dbReference>
<keyword evidence="1" id="KW-0732">Signal</keyword>
<dbReference type="Pfam" id="PF13416">
    <property type="entry name" value="SBP_bac_8"/>
    <property type="match status" value="1"/>
</dbReference>
<evidence type="ECO:0000313" key="2">
    <source>
        <dbReference type="EMBL" id="RQG89656.1"/>
    </source>
</evidence>
<sequence length="370" mass="41487">MTDKDTTGTSMGSGISRRQFASVAGTAAVGAVAGCLGSDAQTIRVAAWSGTYAENFEEGVVDPFREETDHEVEVIPEWAEMLSRVRSAPEDNPPFDLMSAHGDFLLRGAADDLFAEVDLDNIPNLDTVYPHLRNEFRTEYLEYGVPTDGASYAIVYDESNVDFTPTDWTDFLRDEVDSGALEAGFWTDTISTVAVMTGEAEGANELYDEQYHDALIGVLEELDENHIEAWTAGGAELWENLRQEVVNMGMSYTGSGWVETDDNDDWEIVTPSVTSGYFDHFVRVRGTDEKKEAVEEFMNHMLDPEIQERWYESGNVLLASEEAEYDSRGEETYPTSNDEMETMLSGFPNFQQLQPHYDTLNEQFSEIVYE</sequence>
<dbReference type="PANTHER" id="PTHR30222">
    <property type="entry name" value="SPERMIDINE/PUTRESCINE-BINDING PERIPLASMIC PROTEIN"/>
    <property type="match status" value="1"/>
</dbReference>
<dbReference type="InterPro" id="IPR006059">
    <property type="entry name" value="SBP"/>
</dbReference>
<protein>
    <submittedName>
        <fullName evidence="2">Extracellular solute-binding protein</fullName>
    </submittedName>
</protein>
<comment type="caution">
    <text evidence="2">The sequence shown here is derived from an EMBL/GenBank/DDBJ whole genome shotgun (WGS) entry which is preliminary data.</text>
</comment>
<evidence type="ECO:0000256" key="1">
    <source>
        <dbReference type="ARBA" id="ARBA00022729"/>
    </source>
</evidence>
<dbReference type="OrthoDB" id="346372at2157"/>
<evidence type="ECO:0000313" key="3">
    <source>
        <dbReference type="Proteomes" id="UP000282323"/>
    </source>
</evidence>
<accession>A0A3N6M890</accession>
<dbReference type="PANTHER" id="PTHR30222:SF17">
    <property type="entry name" value="SPERMIDINE_PUTRESCINE-BINDING PERIPLASMIC PROTEIN"/>
    <property type="match status" value="1"/>
</dbReference>
<keyword evidence="3" id="KW-1185">Reference proteome</keyword>
<dbReference type="Proteomes" id="UP000282323">
    <property type="component" value="Unassembled WGS sequence"/>
</dbReference>
<name>A0A3N6M890_NATCH</name>